<evidence type="ECO:0000256" key="6">
    <source>
        <dbReference type="ARBA" id="ARBA00022679"/>
    </source>
</evidence>
<sequence length="755" mass="81477">MSSGPTTKSEGTSSIVRPLAQGGLFWKYAAMFAAVLGIALVGNGLVNIWFMYDENRVNLYRLQMEQAAAAAEKISQFVREIEDQMGWTTHLSWTTTPMDQRELDGRRLLRQVPAITELRLLDPQGRERLHLSRQAEDNPGSNADYSSEEMFKVALADGVYYGPVYFRRQTEPYMTLAVGGARRDAGVSVAEVNLKHIWDVVSQIRVGDAGKAFVVGAQGHLIAHPDISHVLRNMDLSHLPQVAAARSAGTAQGHSSQPALDLDGRPVLTTFAVVKPLDWLVFIELPEQEASAPLYAALARSLALTVAGLALAFAAALLLARHMVVPIRSLAAGAQQIGVGALDHRIEIKTRDELGALAHQFNSMASRLQGSYEGLERKVDERTRKLQEANMAKSRFLAVASHDLRQPLHALNLLVAQLSSTPDRAERERLTRNIASCVDSMNRLFNELLDISRLDAGALTPRIAAFPVEDVLSRTEATFSATAREKGLHFRVVKSSAWVESDSILLGRILLNLVSNAVRYTSVGGVVVGCRHAGGALRIDVCDTGAGIAEDQQRAIFGEFYRIQHDGHDVGEGLGLGLAIVERLCTLLDHPLGLTSIRGRGSRFSISLPMAPAGARVVRGEPALPQADLLRGRLVVVIDDDPLVREGTQGLLTSWGCRVVAADSSASASLLLNGMVPDLIISDLHLASGDTGVAAIDDLRRKFGAAVPAFLISGDISVGQTGKIGPHGHALLHKPVSPMVLRAMMMATLHRSDAA</sequence>
<evidence type="ECO:0000313" key="18">
    <source>
        <dbReference type="Proteomes" id="UP000305131"/>
    </source>
</evidence>
<evidence type="ECO:0000256" key="3">
    <source>
        <dbReference type="ARBA" id="ARBA00012438"/>
    </source>
</evidence>
<dbReference type="OrthoDB" id="9813151at2"/>
<dbReference type="InterPro" id="IPR004358">
    <property type="entry name" value="Sig_transdc_His_kin-like_C"/>
</dbReference>
<evidence type="ECO:0000259" key="16">
    <source>
        <dbReference type="PROSITE" id="PS50885"/>
    </source>
</evidence>
<organism evidence="17 18">
    <name type="scientific">Xanthobacter autotrophicus</name>
    <dbReference type="NCBI Taxonomy" id="280"/>
    <lineage>
        <taxon>Bacteria</taxon>
        <taxon>Pseudomonadati</taxon>
        <taxon>Pseudomonadota</taxon>
        <taxon>Alphaproteobacteria</taxon>
        <taxon>Hyphomicrobiales</taxon>
        <taxon>Xanthobacteraceae</taxon>
        <taxon>Xanthobacter</taxon>
    </lineage>
</organism>
<dbReference type="Gene3D" id="3.30.450.20">
    <property type="entry name" value="PAS domain"/>
    <property type="match status" value="1"/>
</dbReference>
<dbReference type="SMART" id="SM00448">
    <property type="entry name" value="REC"/>
    <property type="match status" value="1"/>
</dbReference>
<dbReference type="PROSITE" id="PS50110">
    <property type="entry name" value="RESPONSE_REGULATORY"/>
    <property type="match status" value="1"/>
</dbReference>
<feature type="transmembrane region" description="Helical" evidence="13">
    <location>
        <begin position="28"/>
        <end position="52"/>
    </location>
</feature>
<dbReference type="EMBL" id="VAUP01000004">
    <property type="protein sequence ID" value="TLX44837.1"/>
    <property type="molecule type" value="Genomic_DNA"/>
</dbReference>
<dbReference type="InterPro" id="IPR050736">
    <property type="entry name" value="Sensor_HK_Regulatory"/>
</dbReference>
<feature type="domain" description="HAMP" evidence="16">
    <location>
        <begin position="321"/>
        <end position="373"/>
    </location>
</feature>
<evidence type="ECO:0000259" key="15">
    <source>
        <dbReference type="PROSITE" id="PS50110"/>
    </source>
</evidence>
<evidence type="ECO:0000256" key="11">
    <source>
        <dbReference type="ARBA" id="ARBA00023136"/>
    </source>
</evidence>
<keyword evidence="11 13" id="KW-0472">Membrane</keyword>
<dbReference type="CDD" id="cd12912">
    <property type="entry name" value="PDC2_MCP_like"/>
    <property type="match status" value="1"/>
</dbReference>
<dbReference type="Proteomes" id="UP000305131">
    <property type="component" value="Unassembled WGS sequence"/>
</dbReference>
<keyword evidence="7 13" id="KW-0812">Transmembrane</keyword>
<dbReference type="Gene3D" id="3.30.565.10">
    <property type="entry name" value="Histidine kinase-like ATPase, C-terminal domain"/>
    <property type="match status" value="1"/>
</dbReference>
<dbReference type="GO" id="GO:0005886">
    <property type="term" value="C:plasma membrane"/>
    <property type="evidence" value="ECO:0007669"/>
    <property type="project" value="UniProtKB-SubCell"/>
</dbReference>
<comment type="caution">
    <text evidence="17">The sequence shown here is derived from an EMBL/GenBank/DDBJ whole genome shotgun (WGS) entry which is preliminary data.</text>
</comment>
<keyword evidence="8" id="KW-0418">Kinase</keyword>
<dbReference type="SMART" id="SM00387">
    <property type="entry name" value="HATPase_c"/>
    <property type="match status" value="1"/>
</dbReference>
<dbReference type="InterPro" id="IPR003660">
    <property type="entry name" value="HAMP_dom"/>
</dbReference>
<dbReference type="Pfam" id="PF00672">
    <property type="entry name" value="HAMP"/>
    <property type="match status" value="1"/>
</dbReference>
<dbReference type="SUPFAM" id="SSF158472">
    <property type="entry name" value="HAMP domain-like"/>
    <property type="match status" value="1"/>
</dbReference>
<dbReference type="PANTHER" id="PTHR43711:SF31">
    <property type="entry name" value="HISTIDINE KINASE"/>
    <property type="match status" value="1"/>
</dbReference>
<evidence type="ECO:0000256" key="2">
    <source>
        <dbReference type="ARBA" id="ARBA00004651"/>
    </source>
</evidence>
<dbReference type="CDD" id="cd06225">
    <property type="entry name" value="HAMP"/>
    <property type="match status" value="1"/>
</dbReference>
<dbReference type="InterPro" id="IPR033479">
    <property type="entry name" value="dCache_1"/>
</dbReference>
<keyword evidence="9 13" id="KW-1133">Transmembrane helix</keyword>
<feature type="domain" description="Response regulatory" evidence="15">
    <location>
        <begin position="634"/>
        <end position="749"/>
    </location>
</feature>
<evidence type="ECO:0000256" key="7">
    <source>
        <dbReference type="ARBA" id="ARBA00022692"/>
    </source>
</evidence>
<dbReference type="CDD" id="cd00075">
    <property type="entry name" value="HATPase"/>
    <property type="match status" value="1"/>
</dbReference>
<dbReference type="InterPro" id="IPR003594">
    <property type="entry name" value="HATPase_dom"/>
</dbReference>
<feature type="transmembrane region" description="Helical" evidence="13">
    <location>
        <begin position="302"/>
        <end position="320"/>
    </location>
</feature>
<dbReference type="Gene3D" id="1.10.287.130">
    <property type="match status" value="1"/>
</dbReference>
<dbReference type="InterPro" id="IPR036890">
    <property type="entry name" value="HATPase_C_sf"/>
</dbReference>
<dbReference type="PROSITE" id="PS50885">
    <property type="entry name" value="HAMP"/>
    <property type="match status" value="1"/>
</dbReference>
<dbReference type="InterPro" id="IPR003661">
    <property type="entry name" value="HisK_dim/P_dom"/>
</dbReference>
<dbReference type="GO" id="GO:0000155">
    <property type="term" value="F:phosphorelay sensor kinase activity"/>
    <property type="evidence" value="ECO:0007669"/>
    <property type="project" value="InterPro"/>
</dbReference>
<dbReference type="PRINTS" id="PR00344">
    <property type="entry name" value="BCTRLSENSOR"/>
</dbReference>
<dbReference type="InterPro" id="IPR005467">
    <property type="entry name" value="His_kinase_dom"/>
</dbReference>
<proteinExistence type="predicted"/>
<dbReference type="Gene3D" id="6.10.340.10">
    <property type="match status" value="1"/>
</dbReference>
<name>A0A6C1KM52_XANAU</name>
<dbReference type="EC" id="2.7.13.3" evidence="3"/>
<dbReference type="CDD" id="cd00082">
    <property type="entry name" value="HisKA"/>
    <property type="match status" value="1"/>
</dbReference>
<dbReference type="InterPro" id="IPR011006">
    <property type="entry name" value="CheY-like_superfamily"/>
</dbReference>
<evidence type="ECO:0000256" key="10">
    <source>
        <dbReference type="ARBA" id="ARBA00023012"/>
    </source>
</evidence>
<comment type="catalytic activity">
    <reaction evidence="1">
        <text>ATP + protein L-histidine = ADP + protein N-phospho-L-histidine.</text>
        <dbReference type="EC" id="2.7.13.3"/>
    </reaction>
</comment>
<feature type="domain" description="Histidine kinase" evidence="14">
    <location>
        <begin position="399"/>
        <end position="612"/>
    </location>
</feature>
<keyword evidence="10" id="KW-0902">Two-component regulatory system</keyword>
<dbReference type="SUPFAM" id="SSF52172">
    <property type="entry name" value="CheY-like"/>
    <property type="match status" value="1"/>
</dbReference>
<dbReference type="AlphaFoldDB" id="A0A6C1KM52"/>
<keyword evidence="4" id="KW-1003">Cell membrane</keyword>
<evidence type="ECO:0000256" key="4">
    <source>
        <dbReference type="ARBA" id="ARBA00022475"/>
    </source>
</evidence>
<dbReference type="RefSeq" id="WP_138397838.1">
    <property type="nucleotide sequence ID" value="NZ_JBAFVI010000009.1"/>
</dbReference>
<dbReference type="InterPro" id="IPR036097">
    <property type="entry name" value="HisK_dim/P_sf"/>
</dbReference>
<dbReference type="Pfam" id="PF00072">
    <property type="entry name" value="Response_reg"/>
    <property type="match status" value="1"/>
</dbReference>
<dbReference type="PANTHER" id="PTHR43711">
    <property type="entry name" value="TWO-COMPONENT HISTIDINE KINASE"/>
    <property type="match status" value="1"/>
</dbReference>
<evidence type="ECO:0000313" key="17">
    <source>
        <dbReference type="EMBL" id="TLX44837.1"/>
    </source>
</evidence>
<dbReference type="SMART" id="SM00304">
    <property type="entry name" value="HAMP"/>
    <property type="match status" value="1"/>
</dbReference>
<dbReference type="Pfam" id="PF02743">
    <property type="entry name" value="dCache_1"/>
    <property type="match status" value="1"/>
</dbReference>
<evidence type="ECO:0000256" key="1">
    <source>
        <dbReference type="ARBA" id="ARBA00000085"/>
    </source>
</evidence>
<dbReference type="PROSITE" id="PS50109">
    <property type="entry name" value="HIS_KIN"/>
    <property type="match status" value="1"/>
</dbReference>
<evidence type="ECO:0000256" key="9">
    <source>
        <dbReference type="ARBA" id="ARBA00022989"/>
    </source>
</evidence>
<dbReference type="Pfam" id="PF00512">
    <property type="entry name" value="HisKA"/>
    <property type="match status" value="1"/>
</dbReference>
<dbReference type="SUPFAM" id="SSF55874">
    <property type="entry name" value="ATPase domain of HSP90 chaperone/DNA topoisomerase II/histidine kinase"/>
    <property type="match status" value="1"/>
</dbReference>
<evidence type="ECO:0000256" key="13">
    <source>
        <dbReference type="SAM" id="Phobius"/>
    </source>
</evidence>
<dbReference type="Gene3D" id="3.40.50.2300">
    <property type="match status" value="1"/>
</dbReference>
<dbReference type="FunFam" id="3.30.565.10:FF:000049">
    <property type="entry name" value="Two-component sensor histidine kinase"/>
    <property type="match status" value="1"/>
</dbReference>
<keyword evidence="6" id="KW-0808">Transferase</keyword>
<protein>
    <recommendedName>
        <fullName evidence="3">histidine kinase</fullName>
        <ecNumber evidence="3">2.7.13.3</ecNumber>
    </recommendedName>
</protein>
<evidence type="ECO:0000256" key="5">
    <source>
        <dbReference type="ARBA" id="ARBA00022553"/>
    </source>
</evidence>
<keyword evidence="5 12" id="KW-0597">Phosphoprotein</keyword>
<feature type="modified residue" description="4-aspartylphosphate" evidence="12">
    <location>
        <position position="683"/>
    </location>
</feature>
<dbReference type="SUPFAM" id="SSF47384">
    <property type="entry name" value="Homodimeric domain of signal transducing histidine kinase"/>
    <property type="match status" value="1"/>
</dbReference>
<dbReference type="SMART" id="SM00388">
    <property type="entry name" value="HisKA"/>
    <property type="match status" value="1"/>
</dbReference>
<accession>A0A6C1KM52</accession>
<evidence type="ECO:0000259" key="14">
    <source>
        <dbReference type="PROSITE" id="PS50109"/>
    </source>
</evidence>
<evidence type="ECO:0000256" key="8">
    <source>
        <dbReference type="ARBA" id="ARBA00022777"/>
    </source>
</evidence>
<dbReference type="Pfam" id="PF02518">
    <property type="entry name" value="HATPase_c"/>
    <property type="match status" value="1"/>
</dbReference>
<dbReference type="InterPro" id="IPR001789">
    <property type="entry name" value="Sig_transdc_resp-reg_receiver"/>
</dbReference>
<comment type="subcellular location">
    <subcellularLocation>
        <location evidence="2">Cell membrane</location>
        <topology evidence="2">Multi-pass membrane protein</topology>
    </subcellularLocation>
</comment>
<gene>
    <name evidence="17" type="ORF">FBQ73_01975</name>
</gene>
<dbReference type="GeneID" id="95772224"/>
<dbReference type="CDD" id="cd00156">
    <property type="entry name" value="REC"/>
    <property type="match status" value="1"/>
</dbReference>
<evidence type="ECO:0000256" key="12">
    <source>
        <dbReference type="PROSITE-ProRule" id="PRU00169"/>
    </source>
</evidence>
<reference evidence="17 18" key="1">
    <citation type="submission" date="2019-05" db="EMBL/GenBank/DDBJ databases">
        <authorList>
            <person name="Zhou X."/>
        </authorList>
    </citation>
    <scope>NUCLEOTIDE SEQUENCE [LARGE SCALE GENOMIC DNA]</scope>
    <source>
        <strain evidence="17 18">DSM 432</strain>
    </source>
</reference>